<feature type="repeat" description="WD" evidence="1">
    <location>
        <begin position="396"/>
        <end position="437"/>
    </location>
</feature>
<dbReference type="AlphaFoldDB" id="A0A432XE93"/>
<dbReference type="SUPFAM" id="SSF50998">
    <property type="entry name" value="Quinoprotein alcohol dehydrogenase-like"/>
    <property type="match status" value="1"/>
</dbReference>
<dbReference type="InterPro" id="IPR011047">
    <property type="entry name" value="Quinoprotein_ADH-like_sf"/>
</dbReference>
<dbReference type="InterPro" id="IPR001680">
    <property type="entry name" value="WD40_rpt"/>
</dbReference>
<accession>A0A432XE93</accession>
<keyword evidence="5" id="KW-1185">Reference proteome</keyword>
<feature type="domain" description="TIR" evidence="3">
    <location>
        <begin position="10"/>
        <end position="151"/>
    </location>
</feature>
<proteinExistence type="predicted"/>
<protein>
    <recommendedName>
        <fullName evidence="3">TIR domain-containing protein</fullName>
    </recommendedName>
</protein>
<evidence type="ECO:0000313" key="5">
    <source>
        <dbReference type="Proteomes" id="UP000286985"/>
    </source>
</evidence>
<dbReference type="PANTHER" id="PTHR47197">
    <property type="entry name" value="PROTEIN NIRF"/>
    <property type="match status" value="1"/>
</dbReference>
<keyword evidence="2" id="KW-0812">Transmembrane</keyword>
<dbReference type="SUPFAM" id="SSF52200">
    <property type="entry name" value="Toll/Interleukin receptor TIR domain"/>
    <property type="match status" value="1"/>
</dbReference>
<evidence type="ECO:0000256" key="2">
    <source>
        <dbReference type="SAM" id="Phobius"/>
    </source>
</evidence>
<dbReference type="Pfam" id="PF13676">
    <property type="entry name" value="TIR_2"/>
    <property type="match status" value="1"/>
</dbReference>
<dbReference type="Proteomes" id="UP000286985">
    <property type="component" value="Unassembled WGS sequence"/>
</dbReference>
<dbReference type="SUPFAM" id="SSF82171">
    <property type="entry name" value="DPP6 N-terminal domain-like"/>
    <property type="match status" value="1"/>
</dbReference>
<dbReference type="PROSITE" id="PS50082">
    <property type="entry name" value="WD_REPEATS_2"/>
    <property type="match status" value="1"/>
</dbReference>
<dbReference type="PANTHER" id="PTHR47197:SF3">
    <property type="entry name" value="DIHYDRO-HEME D1 DEHYDROGENASE"/>
    <property type="match status" value="1"/>
</dbReference>
<keyword evidence="2" id="KW-0472">Membrane</keyword>
<reference evidence="5" key="1">
    <citation type="journal article" date="2018" name="Front. Microbiol.">
        <title>Genome-Based Analysis Reveals the Taxonomy and Diversity of the Family Idiomarinaceae.</title>
        <authorList>
            <person name="Liu Y."/>
            <person name="Lai Q."/>
            <person name="Shao Z."/>
        </authorList>
    </citation>
    <scope>NUCLEOTIDE SEQUENCE [LARGE SCALE GENOMIC DNA]</scope>
    <source>
        <strain evidence="5">908033</strain>
    </source>
</reference>
<dbReference type="InterPro" id="IPR000157">
    <property type="entry name" value="TIR_dom"/>
</dbReference>
<evidence type="ECO:0000313" key="4">
    <source>
        <dbReference type="EMBL" id="RUO47053.1"/>
    </source>
</evidence>
<dbReference type="GO" id="GO:0007165">
    <property type="term" value="P:signal transduction"/>
    <property type="evidence" value="ECO:0007669"/>
    <property type="project" value="InterPro"/>
</dbReference>
<organism evidence="4 5">
    <name type="scientific">Pseudidiomarina donghaiensis</name>
    <dbReference type="NCBI Taxonomy" id="519452"/>
    <lineage>
        <taxon>Bacteria</taxon>
        <taxon>Pseudomonadati</taxon>
        <taxon>Pseudomonadota</taxon>
        <taxon>Gammaproteobacteria</taxon>
        <taxon>Alteromonadales</taxon>
        <taxon>Idiomarinaceae</taxon>
        <taxon>Pseudidiomarina</taxon>
    </lineage>
</organism>
<feature type="transmembrane region" description="Helical" evidence="2">
    <location>
        <begin position="262"/>
        <end position="282"/>
    </location>
</feature>
<dbReference type="PROSITE" id="PS50104">
    <property type="entry name" value="TIR"/>
    <property type="match status" value="1"/>
</dbReference>
<comment type="caution">
    <text evidence="4">The sequence shown here is derived from an EMBL/GenBank/DDBJ whole genome shotgun (WGS) entry which is preliminary data.</text>
</comment>
<dbReference type="InterPro" id="IPR035897">
    <property type="entry name" value="Toll_tir_struct_dom_sf"/>
</dbReference>
<name>A0A432XE93_9GAMM</name>
<dbReference type="InterPro" id="IPR015943">
    <property type="entry name" value="WD40/YVTN_repeat-like_dom_sf"/>
</dbReference>
<evidence type="ECO:0000259" key="3">
    <source>
        <dbReference type="PROSITE" id="PS50104"/>
    </source>
</evidence>
<keyword evidence="2" id="KW-1133">Transmembrane helix</keyword>
<sequence length="1061" mass="118127">MLSSSSTPQRTYQAFISYRHADNTLEGRQWATWLHQAIETYQVPDELVGKKNSRGEEIPERIFPIFRDEDELPADADLGNSIANALKASRLLVVVCSPNAVASTYVADEIDYFKRLGHSDRIIAMIIDGEPNVSWDTSKHKLGFSAEQECFPEPLQFRYDENGNRTEQRAEPIAADFRVFHDGQPQQAWTSQAAYRQQLKVDGKLAPQDIDNAVKRYGEQQNLMLLKIIAGILGVPLGELTQRDKAYQLALAKQRAKRLRQWLAAVGVLAMVAIGAGIWAYVQQQVAEQQRDTALVSQSRFLLNQAQLRAEDGRFDEAILLGLNALPGEYGGQRPWVNELAGLRLAMQQNQKILSWRAPQAVAYAALIPHVPRLAVGYDNGTVDILEANSGQVLATLAHQARIDQFTISPTGQYIALKGRDSRLTIWSLANFEKINDISMKGWSESVQFNADESAVFSLNYPGYIAKYPINDNTALYETEVVESANRLIISPNSKYLATADLFGMNSHVFDGETGQLIRSIPAEEGAYSGIIREPQFSPLNNEILLVYSHLGTHSYVVTSDEKSFAPGYHLIFDQAGEAGLMLSTGQRIDSGNENADGLNALSTSPMVVDLNSRNYVALEHGMMGPDFVQFGATETIYSGSGDNIYVWNEKTGEQTFAIKIPDSEKTSIDDQQQLILAWQPGAQNVDLYSLQGNQAAAFIANNFQALGRSLSPSGNWLLVINDDNSIGWLNTKTNTVEAVMPIPCERLWRDAQVVFAADETRAAIHCQRDSWFVSQRDTAKALTFQATTVANSGELAAKVVDAGEQIAAQVFDWRNNTQVAEITLPAQSRYDIDGLTIAAGGNYVLANVDSKNTIVANIKNNTVYVDIPLAGEAVWLSEPQLTVVKQVDAITFWRAQQQEPIWRFADGRKYNTVLPIANGRMLLVQTAADELLWLDVASQKIIQTAKLSGYLPRVREYPQHDMFIIHGYQWQSWRISDHTLIDRSPTFGQSRDIAFDATTGALVQIIDEHRYVRYPALLDLSVKQARAALPIGKNCLSEEQRARYYLPPLTPKQRQQRGCE</sequence>
<dbReference type="InterPro" id="IPR051200">
    <property type="entry name" value="Host-pathogen_enzymatic-act"/>
</dbReference>
<dbReference type="Gene3D" id="2.130.10.10">
    <property type="entry name" value="YVTN repeat-like/Quinoprotein amine dehydrogenase"/>
    <property type="match status" value="2"/>
</dbReference>
<dbReference type="Gene3D" id="3.40.50.10140">
    <property type="entry name" value="Toll/interleukin-1 receptor homology (TIR) domain"/>
    <property type="match status" value="1"/>
</dbReference>
<dbReference type="STRING" id="519452.SAMN04488139_1827"/>
<keyword evidence="1" id="KW-0853">WD repeat</keyword>
<dbReference type="EMBL" id="PIPU01000005">
    <property type="protein sequence ID" value="RUO47053.1"/>
    <property type="molecule type" value="Genomic_DNA"/>
</dbReference>
<evidence type="ECO:0000256" key="1">
    <source>
        <dbReference type="PROSITE-ProRule" id="PRU00221"/>
    </source>
</evidence>
<dbReference type="OrthoDB" id="6376713at2"/>
<gene>
    <name evidence="4" type="ORF">CWE24_10015</name>
</gene>